<keyword evidence="1" id="KW-0863">Zinc-finger</keyword>
<feature type="compositionally biased region" description="Basic and acidic residues" evidence="2">
    <location>
        <begin position="739"/>
        <end position="748"/>
    </location>
</feature>
<dbReference type="Gene3D" id="3.40.50.410">
    <property type="entry name" value="von Willebrand factor, type A domain"/>
    <property type="match status" value="1"/>
</dbReference>
<feature type="region of interest" description="Disordered" evidence="2">
    <location>
        <begin position="455"/>
        <end position="487"/>
    </location>
</feature>
<dbReference type="GO" id="GO:0008270">
    <property type="term" value="F:zinc ion binding"/>
    <property type="evidence" value="ECO:0007669"/>
    <property type="project" value="UniProtKB-KW"/>
</dbReference>
<dbReference type="InterPro" id="IPR002035">
    <property type="entry name" value="VWF_A"/>
</dbReference>
<sequence>MGTGGWRRAFCTVVRREAPEGTATESVATYSAGPSPTSCAKLRFLSGGKGSSNPSTPRLVSAPELREPPAVMPASGTPTAAAAALFRRKAFSTPSSPRSPSKFAFFKHLSKLVLWQSRCRICSQSLKASQETPVFTAECTHAFHFPCIAAHVRSHSSLACPVCSAAWRQEPFLSAMNRRDEDTERRMVREAENRNPNRRTDGGGRSGTAKGGEQRFGTSKVAVTDAPPAKVYDDDEPLLHAPGANQARGIRFNPIPEAIDVDDMDEENGDEEDLPIHQSTARSRASGLQVTVMPQAALLSEGRRHRKYVVAIKVKAPPLRSAALLDQTSGRAPIDLVTVLDVSQGMTGEKLQMLKRAMLLVVSSLGPADRLSMVAFSASAGAKRLFPLRRMSRQGQRAARQIVERLVVVGEIGAAAAAGGASVGDALRKATKVLEDRRERNPVATIMLLSDAVQQQHLREQEQPKESNIHINDKPSRSPRGNLRPHSLSTTTTAVATTRFAHLEIPLEDANATEEPFQRSQVPSECAFIKCVGGLVSVVMLDVRLQLVFPSCEICAVYPSNGGCNDVAIGPEGSVLRLGDLYAEEEREFLVELRVPFPAVVEETPNDHHRLTAKCSYRDPATHDLSFAEDQVVLLPPLCPEFGEASLRLRNAFVSTRAVSESRRLAELSDYATAHHLLSSARALLHQSASGFEDHQLIRNLDSELAELQRRRSCLAHHQRHHDQPREETISPSGRQRRWREAPSEVRGEALTPTSAWRAAEQLAKVAIMRKSMNRGTPGRVRVFRWRRHNESGVPSPRCRNHQGASLETTSLRRTPPLLLESLVGGVSINLRLIYSLSVVVCLPSGRESFTIVYFSHSTPTPSSPSSSDPGRSSSPRSYASHAVRPPATALSRSALARASSACRPRVLQRLWRLPPVADGMASCHRVILSHPRVVAGAYGLLTPLPSLPSASLWPP</sequence>
<feature type="domain" description="RING-type" evidence="3">
    <location>
        <begin position="119"/>
        <end position="164"/>
    </location>
</feature>
<dbReference type="EMBL" id="JACMSC010000006">
    <property type="protein sequence ID" value="KAG6518987.1"/>
    <property type="molecule type" value="Genomic_DNA"/>
</dbReference>
<evidence type="ECO:0000313" key="6">
    <source>
        <dbReference type="Proteomes" id="UP000734854"/>
    </source>
</evidence>
<dbReference type="Proteomes" id="UP000734854">
    <property type="component" value="Unassembled WGS sequence"/>
</dbReference>
<gene>
    <name evidence="5" type="ORF">ZIOFF_022474</name>
</gene>
<dbReference type="PROSITE" id="PS50089">
    <property type="entry name" value="ZF_RING_2"/>
    <property type="match status" value="1"/>
</dbReference>
<feature type="compositionally biased region" description="Basic and acidic residues" evidence="2">
    <location>
        <begin position="457"/>
        <end position="476"/>
    </location>
</feature>
<feature type="region of interest" description="Disordered" evidence="2">
    <location>
        <begin position="178"/>
        <end position="287"/>
    </location>
</feature>
<evidence type="ECO:0000259" key="3">
    <source>
        <dbReference type="PROSITE" id="PS50089"/>
    </source>
</evidence>
<dbReference type="SUPFAM" id="SSF57850">
    <property type="entry name" value="RING/U-box"/>
    <property type="match status" value="1"/>
</dbReference>
<evidence type="ECO:0000256" key="2">
    <source>
        <dbReference type="SAM" id="MobiDB-lite"/>
    </source>
</evidence>
<dbReference type="InterPro" id="IPR051266">
    <property type="entry name" value="CLCR"/>
</dbReference>
<keyword evidence="1" id="KW-0862">Zinc</keyword>
<proteinExistence type="predicted"/>
<feature type="compositionally biased region" description="Acidic residues" evidence="2">
    <location>
        <begin position="259"/>
        <end position="273"/>
    </location>
</feature>
<evidence type="ECO:0000313" key="5">
    <source>
        <dbReference type="EMBL" id="KAG6518987.1"/>
    </source>
</evidence>
<dbReference type="AlphaFoldDB" id="A0A8J5LH86"/>
<organism evidence="5 6">
    <name type="scientific">Zingiber officinale</name>
    <name type="common">Ginger</name>
    <name type="synonym">Amomum zingiber</name>
    <dbReference type="NCBI Taxonomy" id="94328"/>
    <lineage>
        <taxon>Eukaryota</taxon>
        <taxon>Viridiplantae</taxon>
        <taxon>Streptophyta</taxon>
        <taxon>Embryophyta</taxon>
        <taxon>Tracheophyta</taxon>
        <taxon>Spermatophyta</taxon>
        <taxon>Magnoliopsida</taxon>
        <taxon>Liliopsida</taxon>
        <taxon>Zingiberales</taxon>
        <taxon>Zingiberaceae</taxon>
        <taxon>Zingiber</taxon>
    </lineage>
</organism>
<evidence type="ECO:0000259" key="4">
    <source>
        <dbReference type="PROSITE" id="PS50234"/>
    </source>
</evidence>
<evidence type="ECO:0000256" key="1">
    <source>
        <dbReference type="PROSITE-ProRule" id="PRU00175"/>
    </source>
</evidence>
<feature type="region of interest" description="Disordered" evidence="2">
    <location>
        <begin position="857"/>
        <end position="886"/>
    </location>
</feature>
<dbReference type="InterPro" id="IPR013083">
    <property type="entry name" value="Znf_RING/FYVE/PHD"/>
</dbReference>
<accession>A0A8J5LH86</accession>
<feature type="compositionally biased region" description="Low complexity" evidence="2">
    <location>
        <begin position="857"/>
        <end position="878"/>
    </location>
</feature>
<dbReference type="InterPro" id="IPR057427">
    <property type="entry name" value="WAV3_C"/>
</dbReference>
<dbReference type="PANTHER" id="PTHR10579">
    <property type="entry name" value="CALCIUM-ACTIVATED CHLORIDE CHANNEL REGULATOR"/>
    <property type="match status" value="1"/>
</dbReference>
<dbReference type="PROSITE" id="PS50234">
    <property type="entry name" value="VWFA"/>
    <property type="match status" value="1"/>
</dbReference>
<dbReference type="InterPro" id="IPR001841">
    <property type="entry name" value="Znf_RING"/>
</dbReference>
<dbReference type="Pfam" id="PF13639">
    <property type="entry name" value="zf-RING_2"/>
    <property type="match status" value="1"/>
</dbReference>
<dbReference type="Pfam" id="PF25243">
    <property type="entry name" value="WAV3_C"/>
    <property type="match status" value="1"/>
</dbReference>
<protein>
    <submittedName>
        <fullName evidence="5">Uncharacterized protein</fullName>
    </submittedName>
</protein>
<dbReference type="Pfam" id="PF13519">
    <property type="entry name" value="VWA_2"/>
    <property type="match status" value="1"/>
</dbReference>
<dbReference type="PANTHER" id="PTHR10579:SF55">
    <property type="entry name" value="E3 UBIQUITIN-PROTEIN LIGASE WAV3"/>
    <property type="match status" value="1"/>
</dbReference>
<dbReference type="SUPFAM" id="SSF53300">
    <property type="entry name" value="vWA-like"/>
    <property type="match status" value="1"/>
</dbReference>
<dbReference type="InterPro" id="IPR036465">
    <property type="entry name" value="vWFA_dom_sf"/>
</dbReference>
<dbReference type="SMART" id="SM00327">
    <property type="entry name" value="VWA"/>
    <property type="match status" value="1"/>
</dbReference>
<dbReference type="SMART" id="SM00184">
    <property type="entry name" value="RING"/>
    <property type="match status" value="1"/>
</dbReference>
<dbReference type="Gene3D" id="3.30.40.10">
    <property type="entry name" value="Zinc/RING finger domain, C3HC4 (zinc finger)"/>
    <property type="match status" value="1"/>
</dbReference>
<feature type="compositionally biased region" description="Basic and acidic residues" evidence="2">
    <location>
        <begin position="178"/>
        <end position="202"/>
    </location>
</feature>
<feature type="compositionally biased region" description="Polar residues" evidence="2">
    <location>
        <begin position="277"/>
        <end position="287"/>
    </location>
</feature>
<comment type="caution">
    <text evidence="5">The sequence shown here is derived from an EMBL/GenBank/DDBJ whole genome shotgun (WGS) entry which is preliminary data.</text>
</comment>
<name>A0A8J5LH86_ZINOF</name>
<feature type="region of interest" description="Disordered" evidence="2">
    <location>
        <begin position="716"/>
        <end position="751"/>
    </location>
</feature>
<feature type="domain" description="VWFA" evidence="4">
    <location>
        <begin position="335"/>
        <end position="471"/>
    </location>
</feature>
<keyword evidence="1" id="KW-0479">Metal-binding</keyword>
<reference evidence="5 6" key="1">
    <citation type="submission" date="2020-08" db="EMBL/GenBank/DDBJ databases">
        <title>Plant Genome Project.</title>
        <authorList>
            <person name="Zhang R.-G."/>
        </authorList>
    </citation>
    <scope>NUCLEOTIDE SEQUENCE [LARGE SCALE GENOMIC DNA]</scope>
    <source>
        <tissue evidence="5">Rhizome</tissue>
    </source>
</reference>
<keyword evidence="6" id="KW-1185">Reference proteome</keyword>